<accession>A0A974PQ25</accession>
<keyword evidence="3" id="KW-1133">Transmembrane helix</keyword>
<dbReference type="AlphaFoldDB" id="A0A974PQ25"/>
<dbReference type="Gene3D" id="3.30.300.30">
    <property type="match status" value="1"/>
</dbReference>
<evidence type="ECO:0000313" key="7">
    <source>
        <dbReference type="Proteomes" id="UP000596427"/>
    </source>
</evidence>
<keyword evidence="2" id="KW-0436">Ligase</keyword>
<name>A0A974PQ25_9HYPH</name>
<keyword evidence="3" id="KW-0812">Transmembrane</keyword>
<evidence type="ECO:0000256" key="2">
    <source>
        <dbReference type="ARBA" id="ARBA00022598"/>
    </source>
</evidence>
<proteinExistence type="inferred from homology"/>
<dbReference type="EMBL" id="CP063362">
    <property type="protein sequence ID" value="QRG07249.1"/>
    <property type="molecule type" value="Genomic_DNA"/>
</dbReference>
<dbReference type="KEGG" id="xdi:EZH22_02070"/>
<dbReference type="Pfam" id="PF00501">
    <property type="entry name" value="AMP-binding"/>
    <property type="match status" value="1"/>
</dbReference>
<sequence>MVGVKEKLPGVVYLPTERLATYVTAGALPTTTLVEELAASFRTHAARPAICAADGIISYAELNERTDRLAKGLLDLGLAPLDRVLFQSANSPELVIALIGCLKAGLIPVCTLSAHRKVEIGYIGQSVDARAHIVQGDDAKFDLEDFALSMKDEIPTVKHVISLRGVPRAGVVRMEDLIAATDAAAARAAVENVPRDPFQVAIFQLSGGTTGVPKVIPRMQNDYLLNAQLTAQTLGYRADDVMFMPMPIIHNACMICFLMPTLLVGGAFIIAAGMSPKDWADAWRRNPPTIIGVIRALFPRLDETLALVPEGLDPVRFFWCADGARALREKYGKPAYGMFGMSEGMNMYCREGDPGEALDWTVGRPLSEFDDVHLVRPGTMEQAAPGEIGELIVRGPYTLAGYYNAPDRNRTAFTEDGYYRPGDLMVIREIGSSRYFAFAGRTKDVVDRGAEKINCEEVEAAVTTHPAVAACAVIGMPDPVLGERVCAYIVPRPGDEAPDVATMQAHLQSVGIAKFKWPERILVIDSIPVTKVGKFDKGKLREDIAKRLEQETEKA</sequence>
<protein>
    <submittedName>
        <fullName evidence="6">AMP-binding protein</fullName>
    </submittedName>
</protein>
<evidence type="ECO:0000256" key="1">
    <source>
        <dbReference type="ARBA" id="ARBA00006432"/>
    </source>
</evidence>
<dbReference type="InterPro" id="IPR000873">
    <property type="entry name" value="AMP-dep_synth/lig_dom"/>
</dbReference>
<dbReference type="Proteomes" id="UP000596427">
    <property type="component" value="Chromosome"/>
</dbReference>
<comment type="similarity">
    <text evidence="1">Belongs to the ATP-dependent AMP-binding enzyme family.</text>
</comment>
<evidence type="ECO:0000256" key="3">
    <source>
        <dbReference type="SAM" id="Phobius"/>
    </source>
</evidence>
<dbReference type="SUPFAM" id="SSF56801">
    <property type="entry name" value="Acetyl-CoA synthetase-like"/>
    <property type="match status" value="1"/>
</dbReference>
<dbReference type="InterPro" id="IPR042099">
    <property type="entry name" value="ANL_N_sf"/>
</dbReference>
<dbReference type="InterPro" id="IPR020845">
    <property type="entry name" value="AMP-binding_CS"/>
</dbReference>
<evidence type="ECO:0000313" key="6">
    <source>
        <dbReference type="EMBL" id="QRG07249.1"/>
    </source>
</evidence>
<dbReference type="RefSeq" id="WP_203194162.1">
    <property type="nucleotide sequence ID" value="NZ_CP063362.1"/>
</dbReference>
<dbReference type="PROSITE" id="PS00455">
    <property type="entry name" value="AMP_BINDING"/>
    <property type="match status" value="1"/>
</dbReference>
<keyword evidence="7" id="KW-1185">Reference proteome</keyword>
<dbReference type="PANTHER" id="PTHR43201">
    <property type="entry name" value="ACYL-COA SYNTHETASE"/>
    <property type="match status" value="1"/>
</dbReference>
<dbReference type="InterPro" id="IPR025110">
    <property type="entry name" value="AMP-bd_C"/>
</dbReference>
<dbReference type="Gene3D" id="3.40.50.12780">
    <property type="entry name" value="N-terminal domain of ligase-like"/>
    <property type="match status" value="1"/>
</dbReference>
<feature type="domain" description="AMP-binding enzyme C-terminal" evidence="5">
    <location>
        <begin position="457"/>
        <end position="534"/>
    </location>
</feature>
<feature type="transmembrane region" description="Helical" evidence="3">
    <location>
        <begin position="252"/>
        <end position="274"/>
    </location>
</feature>
<dbReference type="Pfam" id="PF13193">
    <property type="entry name" value="AMP-binding_C"/>
    <property type="match status" value="1"/>
</dbReference>
<reference evidence="6 7" key="1">
    <citation type="submission" date="2020-10" db="EMBL/GenBank/DDBJ databases">
        <title>Degradation of 1,4-Dioxane by Xanthobacter sp. YN2, via a Novel Group-2 Soluble Di-Iron Monooxygenase.</title>
        <authorList>
            <person name="Ma F."/>
            <person name="Wang Y."/>
            <person name="Yang J."/>
            <person name="Guo H."/>
            <person name="Su D."/>
            <person name="Yu L."/>
        </authorList>
    </citation>
    <scope>NUCLEOTIDE SEQUENCE [LARGE SCALE GENOMIC DNA]</scope>
    <source>
        <strain evidence="6 7">YN2</strain>
    </source>
</reference>
<gene>
    <name evidence="6" type="ORF">EZH22_02070</name>
</gene>
<dbReference type="PANTHER" id="PTHR43201:SF5">
    <property type="entry name" value="MEDIUM-CHAIN ACYL-COA LIGASE ACSF2, MITOCHONDRIAL"/>
    <property type="match status" value="1"/>
</dbReference>
<evidence type="ECO:0000259" key="4">
    <source>
        <dbReference type="Pfam" id="PF00501"/>
    </source>
</evidence>
<dbReference type="GO" id="GO:0006631">
    <property type="term" value="P:fatty acid metabolic process"/>
    <property type="evidence" value="ECO:0007669"/>
    <property type="project" value="TreeGrafter"/>
</dbReference>
<keyword evidence="3" id="KW-0472">Membrane</keyword>
<dbReference type="GO" id="GO:0031956">
    <property type="term" value="F:medium-chain fatty acid-CoA ligase activity"/>
    <property type="evidence" value="ECO:0007669"/>
    <property type="project" value="TreeGrafter"/>
</dbReference>
<feature type="domain" description="AMP-dependent synthetase/ligase" evidence="4">
    <location>
        <begin position="41"/>
        <end position="403"/>
    </location>
</feature>
<evidence type="ECO:0000259" key="5">
    <source>
        <dbReference type="Pfam" id="PF13193"/>
    </source>
</evidence>
<organism evidence="6 7">
    <name type="scientific">Xanthobacter dioxanivorans</name>
    <dbReference type="NCBI Taxonomy" id="2528964"/>
    <lineage>
        <taxon>Bacteria</taxon>
        <taxon>Pseudomonadati</taxon>
        <taxon>Pseudomonadota</taxon>
        <taxon>Alphaproteobacteria</taxon>
        <taxon>Hyphomicrobiales</taxon>
        <taxon>Xanthobacteraceae</taxon>
        <taxon>Xanthobacter</taxon>
    </lineage>
</organism>
<dbReference type="InterPro" id="IPR045851">
    <property type="entry name" value="AMP-bd_C_sf"/>
</dbReference>